<evidence type="ECO:0000256" key="1">
    <source>
        <dbReference type="ARBA" id="ARBA00004496"/>
    </source>
</evidence>
<evidence type="ECO:0000313" key="7">
    <source>
        <dbReference type="EMBL" id="CAB9507567.1"/>
    </source>
</evidence>
<dbReference type="PANTHER" id="PTHR10527">
    <property type="entry name" value="IMPORTIN BETA"/>
    <property type="match status" value="1"/>
</dbReference>
<evidence type="ECO:0000256" key="4">
    <source>
        <dbReference type="ARBA" id="ARBA00022737"/>
    </source>
</evidence>
<dbReference type="GO" id="GO:0005737">
    <property type="term" value="C:cytoplasm"/>
    <property type="evidence" value="ECO:0007669"/>
    <property type="project" value="UniProtKB-SubCell"/>
</dbReference>
<name>A0A9N8HCB0_9STRA</name>
<dbReference type="GO" id="GO:0006606">
    <property type="term" value="P:protein import into nucleus"/>
    <property type="evidence" value="ECO:0007669"/>
    <property type="project" value="InterPro"/>
</dbReference>
<keyword evidence="4" id="KW-0677">Repeat</keyword>
<comment type="caution">
    <text evidence="7">The sequence shown here is derived from an EMBL/GenBank/DDBJ whole genome shotgun (WGS) entry which is preliminary data.</text>
</comment>
<dbReference type="InterPro" id="IPR011989">
    <property type="entry name" value="ARM-like"/>
</dbReference>
<dbReference type="OrthoDB" id="951172at2759"/>
<feature type="compositionally biased region" description="Acidic residues" evidence="6">
    <location>
        <begin position="422"/>
        <end position="439"/>
    </location>
</feature>
<dbReference type="EMBL" id="CAICTM010000310">
    <property type="protein sequence ID" value="CAB9507567.1"/>
    <property type="molecule type" value="Genomic_DNA"/>
</dbReference>
<comment type="subcellular location">
    <subcellularLocation>
        <location evidence="1">Cytoplasm</location>
    </subcellularLocation>
</comment>
<protein>
    <recommendedName>
        <fullName evidence="9">Importin N-terminal domain-containing protein</fullName>
    </recommendedName>
</protein>
<evidence type="ECO:0000256" key="2">
    <source>
        <dbReference type="ARBA" id="ARBA00022448"/>
    </source>
</evidence>
<gene>
    <name evidence="7" type="ORF">SEMRO_311_G114380.4</name>
</gene>
<accession>A0A9N8HCB0</accession>
<dbReference type="SUPFAM" id="SSF48371">
    <property type="entry name" value="ARM repeat"/>
    <property type="match status" value="1"/>
</dbReference>
<evidence type="ECO:0000313" key="8">
    <source>
        <dbReference type="Proteomes" id="UP001153069"/>
    </source>
</evidence>
<evidence type="ECO:0000256" key="3">
    <source>
        <dbReference type="ARBA" id="ARBA00022490"/>
    </source>
</evidence>
<evidence type="ECO:0000256" key="5">
    <source>
        <dbReference type="ARBA" id="ARBA00022927"/>
    </source>
</evidence>
<dbReference type="Gene3D" id="1.25.10.10">
    <property type="entry name" value="Leucine-rich Repeat Variant"/>
    <property type="match status" value="1"/>
</dbReference>
<dbReference type="Proteomes" id="UP001153069">
    <property type="component" value="Unassembled WGS sequence"/>
</dbReference>
<evidence type="ECO:0008006" key="9">
    <source>
        <dbReference type="Google" id="ProtNLM"/>
    </source>
</evidence>
<keyword evidence="2" id="KW-0813">Transport</keyword>
<keyword evidence="8" id="KW-1185">Reference proteome</keyword>
<organism evidence="7 8">
    <name type="scientific">Seminavis robusta</name>
    <dbReference type="NCBI Taxonomy" id="568900"/>
    <lineage>
        <taxon>Eukaryota</taxon>
        <taxon>Sar</taxon>
        <taxon>Stramenopiles</taxon>
        <taxon>Ochrophyta</taxon>
        <taxon>Bacillariophyta</taxon>
        <taxon>Bacillariophyceae</taxon>
        <taxon>Bacillariophycidae</taxon>
        <taxon>Naviculales</taxon>
        <taxon>Naviculaceae</taxon>
        <taxon>Seminavis</taxon>
    </lineage>
</organism>
<proteinExistence type="predicted"/>
<feature type="region of interest" description="Disordered" evidence="6">
    <location>
        <begin position="392"/>
        <end position="439"/>
    </location>
</feature>
<reference evidence="7" key="1">
    <citation type="submission" date="2020-06" db="EMBL/GenBank/DDBJ databases">
        <authorList>
            <consortium name="Plant Systems Biology data submission"/>
        </authorList>
    </citation>
    <scope>NUCLEOTIDE SEQUENCE</scope>
    <source>
        <strain evidence="7">D6</strain>
    </source>
</reference>
<sequence length="1030" mass="111855">MATQQLPPPPSGQVLSLISALSNTSNHDLHVQAIRARDDALSSSPESYGNLCVQLGFLLVGCDQPNTLWTRLNPSDLQQWKQTDMQSVLRLEQDASLWIPFGQMAGLVLKNALLRPPIVQQMKPLSLQDPQASHVKATLLTCLACQHAELANVASSVIATCSVSPDGVQPRLHISAWPELIPTLISNLQQQQQQPAAVVEGSLTTIRKMMEDGPRELAPHHLDALVPILLRFLAAPDEKPKVSALQSLIACHSDDIMPSALVVHFGDYLAGISALATDPSPLVRKWVCRSIVTLLELRTEYVSGHMAAISQFMLQQTIQQPQQQQTNSTTSDIHVALEACEFWLAFANLDEEQCTADMADTVGNLLPQLIPILLQNMVYGPEQRLELQAQNELDLQQQQQPSSNMKPVFHKTRNKHGKDDDSNNSDGDDGDGDDFDDDEDGNEWTLRKCAAASLDSLSNFYGAAAILPPLLPALEQGLSSTDPWVQEASILALGAIADGCREEMNAHMGQLHPYLMNHLAAAQQAGSLPQVKSIAAWTIGRYAAWAVEQVQTGMQGHLLAQMTEVFIERLKDQNRKVQVACVSAFGVVMETAGDLMAPYLEPVFQALVAALVRYQGRSLVILFDTLGIMADFVGPAIAEGHLPSIFVPPLMQMWDGLAKSDPTDRTLLPLMESVASIAMTSGMNYQPYALETFNNAMCMIESVTLLLATSGDEKIENDEDADPIVCATDVLDGLAEGLGGNFAALVLSSDRYRPQFTTMLQTLCNHQVAGVRMSAFALLGDLARNAPSIIEAALPQLLPEAISNVDPIQPSVCNNAVWAIGEVCVRCGDNPAPLEPFAAPFLQKLIGLLMGNGVVMGSPGSSGYRGSNIPGLAENASAAVGRLAKVNPNFVAPDLPRFLLGWCDGMAKISDPGERRDAFEGFIKAVYANPQCIQNAAANVSDAIASIVFALVSWHMPPPQADDSSYENVAQLLNGEYAFQPFPQHEAELGQKLVQLVREIRTSVGEETWTRVQNQLPVNVRRLLREAYQL</sequence>
<keyword evidence="3" id="KW-0963">Cytoplasm</keyword>
<evidence type="ECO:0000256" key="6">
    <source>
        <dbReference type="SAM" id="MobiDB-lite"/>
    </source>
</evidence>
<dbReference type="InterPro" id="IPR016024">
    <property type="entry name" value="ARM-type_fold"/>
</dbReference>
<keyword evidence="5" id="KW-0653">Protein transport</keyword>
<dbReference type="InterPro" id="IPR040122">
    <property type="entry name" value="Importin_beta"/>
</dbReference>
<dbReference type="AlphaFoldDB" id="A0A9N8HCB0"/>
<dbReference type="Pfam" id="PF13513">
    <property type="entry name" value="HEAT_EZ"/>
    <property type="match status" value="1"/>
</dbReference>